<sequence>MREFDTGATRNTSDGKLGFVRALCPLVLERYVKYLDKHREQADGKFRPFDNWKKGIPDDVYLDSLGRHFFDVWKDHGKYIHKYRLSGEDVEDSLCAVMFNAMGLLHNQLLKGAKHEEPKKEDSPVA</sequence>
<organism evidence="1">
    <name type="scientific">marine sediment metagenome</name>
    <dbReference type="NCBI Taxonomy" id="412755"/>
    <lineage>
        <taxon>unclassified sequences</taxon>
        <taxon>metagenomes</taxon>
        <taxon>ecological metagenomes</taxon>
    </lineage>
</organism>
<reference evidence="1" key="1">
    <citation type="journal article" date="2015" name="Nature">
        <title>Complex archaea that bridge the gap between prokaryotes and eukaryotes.</title>
        <authorList>
            <person name="Spang A."/>
            <person name="Saw J.H."/>
            <person name="Jorgensen S.L."/>
            <person name="Zaremba-Niedzwiedzka K."/>
            <person name="Martijn J."/>
            <person name="Lind A.E."/>
            <person name="van Eijk R."/>
            <person name="Schleper C."/>
            <person name="Guy L."/>
            <person name="Ettema T.J."/>
        </authorList>
    </citation>
    <scope>NUCLEOTIDE SEQUENCE</scope>
</reference>
<comment type="caution">
    <text evidence="1">The sequence shown here is derived from an EMBL/GenBank/DDBJ whole genome shotgun (WGS) entry which is preliminary data.</text>
</comment>
<accession>A0A0F9HPS3</accession>
<gene>
    <name evidence="1" type="ORF">LCGC14_1677180</name>
</gene>
<proteinExistence type="predicted"/>
<dbReference type="AlphaFoldDB" id="A0A0F9HPS3"/>
<protein>
    <submittedName>
        <fullName evidence="1">Uncharacterized protein</fullName>
    </submittedName>
</protein>
<name>A0A0F9HPS3_9ZZZZ</name>
<dbReference type="EMBL" id="LAZR01014486">
    <property type="protein sequence ID" value="KKM17301.1"/>
    <property type="molecule type" value="Genomic_DNA"/>
</dbReference>
<evidence type="ECO:0000313" key="1">
    <source>
        <dbReference type="EMBL" id="KKM17301.1"/>
    </source>
</evidence>